<dbReference type="SUPFAM" id="SSF53067">
    <property type="entry name" value="Actin-like ATPase domain"/>
    <property type="match status" value="2"/>
</dbReference>
<evidence type="ECO:0000256" key="7">
    <source>
        <dbReference type="SAM" id="MobiDB-lite"/>
    </source>
</evidence>
<sequence>MAFYTSGDSVNAIVADLGSYASKIGYAGEDHPRSYFRSNVGVLREESSDERSSARRRPIQKVNYDALNRPADPASDTDGDWEVANPVNLTTGLWYEPGTSGSTDASGSSSYNANDPKDGGRGFQNDNADWSDLIPTFLRHGYSTALGIESSSGSDSDITSQNPLLMIERSYNPPAIRQQLLEILMEECRVPATFFGRDATMACYACGRTTSTVIDIGYSGTTVSPVYEGYVEQRGVRRTPIGTEAMDELCLKQLHKLMKELQIRKKIRKKDHRPLTPFWQVRHPEAERKDSFKRLSLLQIAKDCRESGAGQAINTLASAALQVPSMSYCLPDGSVVDVPSTARFSVSELAVGSKAALDEKEDLTNLRDEHLERIRRDFEELLEIASADDDDDANENNNGNRKGTSYDDGNDQKRQAAKYTEATAVGLSNSRRGTKRGRKATTDEADKQQAQNQTKVRFDNRILQRACAPYLEATFEQLTASPVANMVVDAAYRCDREQQAGVLGNVILAGGGACIGPTDQSVPDSLKEQIETIIHAHTPGWRVKMLSPGMQERAIASWLGGSILGSLGTFHEMWISKAEYDEWGCSIVNRKCP</sequence>
<dbReference type="FunFam" id="3.30.420.40:FF:000058">
    <property type="entry name" value="Putative actin-related protein 5"/>
    <property type="match status" value="1"/>
</dbReference>
<organism evidence="8 9">
    <name type="scientific">Pseudo-nitzschia multistriata</name>
    <dbReference type="NCBI Taxonomy" id="183589"/>
    <lineage>
        <taxon>Eukaryota</taxon>
        <taxon>Sar</taxon>
        <taxon>Stramenopiles</taxon>
        <taxon>Ochrophyta</taxon>
        <taxon>Bacillariophyta</taxon>
        <taxon>Bacillariophyceae</taxon>
        <taxon>Bacillariophycidae</taxon>
        <taxon>Bacillariales</taxon>
        <taxon>Bacillariaceae</taxon>
        <taxon>Pseudo-nitzschia</taxon>
    </lineage>
</organism>
<dbReference type="PANTHER" id="PTHR11937">
    <property type="entry name" value="ACTIN"/>
    <property type="match status" value="1"/>
</dbReference>
<dbReference type="InterPro" id="IPR043129">
    <property type="entry name" value="ATPase_NBD"/>
</dbReference>
<evidence type="ECO:0000256" key="2">
    <source>
        <dbReference type="ARBA" id="ARBA00022741"/>
    </source>
</evidence>
<dbReference type="GO" id="GO:0016787">
    <property type="term" value="F:hydrolase activity"/>
    <property type="evidence" value="ECO:0007669"/>
    <property type="project" value="UniProtKB-KW"/>
</dbReference>
<feature type="compositionally biased region" description="Low complexity" evidence="7">
    <location>
        <begin position="98"/>
        <end position="110"/>
    </location>
</feature>
<reference evidence="8 9" key="1">
    <citation type="submission" date="2019-01" db="EMBL/GenBank/DDBJ databases">
        <authorList>
            <person name="Ferrante I. M."/>
        </authorList>
    </citation>
    <scope>NUCLEOTIDE SEQUENCE [LARGE SCALE GENOMIC DNA]</scope>
    <source>
        <strain evidence="8 9">B856</strain>
    </source>
</reference>
<dbReference type="Proteomes" id="UP000291116">
    <property type="component" value="Unassembled WGS sequence"/>
</dbReference>
<dbReference type="AlphaFoldDB" id="A0A448Z243"/>
<dbReference type="OrthoDB" id="5132116at2759"/>
<dbReference type="Pfam" id="PF00022">
    <property type="entry name" value="Actin"/>
    <property type="match status" value="2"/>
</dbReference>
<keyword evidence="3" id="KW-0378">Hydrolase</keyword>
<evidence type="ECO:0000256" key="3">
    <source>
        <dbReference type="ARBA" id="ARBA00022801"/>
    </source>
</evidence>
<evidence type="ECO:0000256" key="4">
    <source>
        <dbReference type="ARBA" id="ARBA00022840"/>
    </source>
</evidence>
<proteinExistence type="inferred from homology"/>
<comment type="similarity">
    <text evidence="1 6">Belongs to the actin family.</text>
</comment>
<feature type="compositionally biased region" description="Acidic residues" evidence="7">
    <location>
        <begin position="385"/>
        <end position="394"/>
    </location>
</feature>
<accession>A0A448Z243</accession>
<keyword evidence="4" id="KW-0067">ATP-binding</keyword>
<dbReference type="InterPro" id="IPR004000">
    <property type="entry name" value="Actin"/>
</dbReference>
<dbReference type="PROSITE" id="PS00432">
    <property type="entry name" value="ACTINS_2"/>
    <property type="match status" value="1"/>
</dbReference>
<evidence type="ECO:0000256" key="6">
    <source>
        <dbReference type="RuleBase" id="RU000487"/>
    </source>
</evidence>
<evidence type="ECO:0000256" key="5">
    <source>
        <dbReference type="ARBA" id="ARBA00049360"/>
    </source>
</evidence>
<feature type="region of interest" description="Disordered" evidence="7">
    <location>
        <begin position="385"/>
        <end position="455"/>
    </location>
</feature>
<dbReference type="GO" id="GO:0005524">
    <property type="term" value="F:ATP binding"/>
    <property type="evidence" value="ECO:0007669"/>
    <property type="project" value="UniProtKB-KW"/>
</dbReference>
<feature type="region of interest" description="Disordered" evidence="7">
    <location>
        <begin position="43"/>
        <end position="126"/>
    </location>
</feature>
<keyword evidence="9" id="KW-1185">Reference proteome</keyword>
<dbReference type="Gene3D" id="3.90.640.10">
    <property type="entry name" value="Actin, Chain A, domain 4"/>
    <property type="match status" value="2"/>
</dbReference>
<keyword evidence="2" id="KW-0547">Nucleotide-binding</keyword>
<evidence type="ECO:0008006" key="10">
    <source>
        <dbReference type="Google" id="ProtNLM"/>
    </source>
</evidence>
<comment type="catalytic activity">
    <reaction evidence="5">
        <text>ATP + H2O = ADP + phosphate + H(+)</text>
        <dbReference type="Rhea" id="RHEA:13065"/>
        <dbReference type="ChEBI" id="CHEBI:15377"/>
        <dbReference type="ChEBI" id="CHEBI:15378"/>
        <dbReference type="ChEBI" id="CHEBI:30616"/>
        <dbReference type="ChEBI" id="CHEBI:43474"/>
        <dbReference type="ChEBI" id="CHEBI:456216"/>
    </reaction>
</comment>
<dbReference type="InterPro" id="IPR004001">
    <property type="entry name" value="Actin_CS"/>
</dbReference>
<feature type="compositionally biased region" description="Basic and acidic residues" evidence="7">
    <location>
        <begin position="43"/>
        <end position="53"/>
    </location>
</feature>
<evidence type="ECO:0000256" key="1">
    <source>
        <dbReference type="ARBA" id="ARBA00006752"/>
    </source>
</evidence>
<evidence type="ECO:0000313" key="9">
    <source>
        <dbReference type="Proteomes" id="UP000291116"/>
    </source>
</evidence>
<dbReference type="Gene3D" id="3.30.420.40">
    <property type="match status" value="5"/>
</dbReference>
<dbReference type="SMART" id="SM00268">
    <property type="entry name" value="ACTIN"/>
    <property type="match status" value="1"/>
</dbReference>
<evidence type="ECO:0000313" key="8">
    <source>
        <dbReference type="EMBL" id="VEU36029.1"/>
    </source>
</evidence>
<gene>
    <name evidence="8" type="ORF">PSNMU_V1.4_AUG-EV-PASAV3_0027760</name>
</gene>
<name>A0A448Z243_9STRA</name>
<dbReference type="EMBL" id="CAACVS010000075">
    <property type="protein sequence ID" value="VEU36029.1"/>
    <property type="molecule type" value="Genomic_DNA"/>
</dbReference>
<protein>
    <recommendedName>
        <fullName evidence="10">Actin-related protein 4</fullName>
    </recommendedName>
</protein>